<protein>
    <submittedName>
        <fullName evidence="5">FCD domain-containing protein</fullName>
    </submittedName>
</protein>
<keyword evidence="1" id="KW-0805">Transcription regulation</keyword>
<evidence type="ECO:0000259" key="4">
    <source>
        <dbReference type="Pfam" id="PF07729"/>
    </source>
</evidence>
<sequence length="137" mass="15108">MTPQLAACGARMRTMAQDPSAFTAAEIDDAGTEFHELLMVAAGNAALQESVRLLRLRFRLAFHLPRYFSDEAVYSTLADHIAIFAAIEQRAARDARKLMRAHLKRGLAIRLKMKAASSTAIRSTKQDGNTTGMEITE</sequence>
<dbReference type="InterPro" id="IPR011711">
    <property type="entry name" value="GntR_C"/>
</dbReference>
<keyword evidence="6" id="KW-1185">Reference proteome</keyword>
<dbReference type="SUPFAM" id="SSF48008">
    <property type="entry name" value="GntR ligand-binding domain-like"/>
    <property type="match status" value="1"/>
</dbReference>
<feature type="domain" description="GntR C-terminal" evidence="4">
    <location>
        <begin position="4"/>
        <end position="104"/>
    </location>
</feature>
<reference evidence="5" key="1">
    <citation type="submission" date="2022-12" db="EMBL/GenBank/DDBJ databases">
        <title>Jiella pelagia sp. nov., isolated from phosphonate enriched culture of Northwest Pacific surface seawater.</title>
        <authorList>
            <person name="Shin D.Y."/>
            <person name="Hwang C.Y."/>
        </authorList>
    </citation>
    <scope>NUCLEOTIDE SEQUENCE</scope>
    <source>
        <strain evidence="5">HL-NP1</strain>
    </source>
</reference>
<dbReference type="Proteomes" id="UP001164020">
    <property type="component" value="Chromosome"/>
</dbReference>
<evidence type="ECO:0000256" key="2">
    <source>
        <dbReference type="ARBA" id="ARBA00023125"/>
    </source>
</evidence>
<proteinExistence type="predicted"/>
<gene>
    <name evidence="5" type="ORF">OH818_22115</name>
</gene>
<organism evidence="5 6">
    <name type="scientific">Jiella pelagia</name>
    <dbReference type="NCBI Taxonomy" id="2986949"/>
    <lineage>
        <taxon>Bacteria</taxon>
        <taxon>Pseudomonadati</taxon>
        <taxon>Pseudomonadota</taxon>
        <taxon>Alphaproteobacteria</taxon>
        <taxon>Hyphomicrobiales</taxon>
        <taxon>Aurantimonadaceae</taxon>
        <taxon>Jiella</taxon>
    </lineage>
</organism>
<accession>A0ABY7BW52</accession>
<keyword evidence="3" id="KW-0804">Transcription</keyword>
<dbReference type="Gene3D" id="1.20.120.530">
    <property type="entry name" value="GntR ligand-binding domain-like"/>
    <property type="match status" value="1"/>
</dbReference>
<dbReference type="InterPro" id="IPR008920">
    <property type="entry name" value="TF_FadR/GntR_C"/>
</dbReference>
<name>A0ABY7BW52_9HYPH</name>
<evidence type="ECO:0000256" key="1">
    <source>
        <dbReference type="ARBA" id="ARBA00023015"/>
    </source>
</evidence>
<dbReference type="Pfam" id="PF07729">
    <property type="entry name" value="FCD"/>
    <property type="match status" value="1"/>
</dbReference>
<dbReference type="RefSeq" id="WP_268880536.1">
    <property type="nucleotide sequence ID" value="NZ_CP114029.1"/>
</dbReference>
<evidence type="ECO:0000313" key="5">
    <source>
        <dbReference type="EMBL" id="WAP68062.1"/>
    </source>
</evidence>
<evidence type="ECO:0000313" key="6">
    <source>
        <dbReference type="Proteomes" id="UP001164020"/>
    </source>
</evidence>
<evidence type="ECO:0000256" key="3">
    <source>
        <dbReference type="ARBA" id="ARBA00023163"/>
    </source>
</evidence>
<keyword evidence="2" id="KW-0238">DNA-binding</keyword>
<dbReference type="EMBL" id="CP114029">
    <property type="protein sequence ID" value="WAP68062.1"/>
    <property type="molecule type" value="Genomic_DNA"/>
</dbReference>